<keyword evidence="2" id="KW-1185">Reference proteome</keyword>
<reference evidence="1 2" key="1">
    <citation type="submission" date="2013-11" db="EMBL/GenBank/DDBJ databases">
        <title>Draft genome of the bovine lungworm Dictyocaulus viviparus.</title>
        <authorList>
            <person name="Mitreva M."/>
        </authorList>
    </citation>
    <scope>NUCLEOTIDE SEQUENCE [LARGE SCALE GENOMIC DNA]</scope>
    <source>
        <strain evidence="1 2">HannoverDv2000</strain>
    </source>
</reference>
<dbReference type="GO" id="GO:0005112">
    <property type="term" value="F:Notch binding"/>
    <property type="evidence" value="ECO:0007669"/>
    <property type="project" value="TreeGrafter"/>
</dbReference>
<dbReference type="AlphaFoldDB" id="A0A0D8Y246"/>
<accession>A0A0D8Y246</accession>
<dbReference type="PANTHER" id="PTHR35015">
    <property type="entry name" value="PROTEIN CBR-OSM-7-RELATED"/>
    <property type="match status" value="1"/>
</dbReference>
<dbReference type="GO" id="GO:0045747">
    <property type="term" value="P:positive regulation of Notch signaling pathway"/>
    <property type="evidence" value="ECO:0007669"/>
    <property type="project" value="TreeGrafter"/>
</dbReference>
<dbReference type="InterPro" id="IPR053124">
    <property type="entry name" value="Notch_signaling_modulators"/>
</dbReference>
<sequence length="88" mass="9908">MITLNWEHLKSIVIMCLWEANPDNPHNRDHSNKFYYRPESTNIDWMNGQLAWGGHYAVPAVGVGGTAGFSTVHFPSAGTFLNIPDDYD</sequence>
<gene>
    <name evidence="1" type="ORF">DICVIV_03102</name>
</gene>
<proteinExistence type="predicted"/>
<dbReference type="EMBL" id="KN716198">
    <property type="protein sequence ID" value="KJH50755.1"/>
    <property type="molecule type" value="Genomic_DNA"/>
</dbReference>
<organism evidence="1 2">
    <name type="scientific">Dictyocaulus viviparus</name>
    <name type="common">Bovine lungworm</name>
    <dbReference type="NCBI Taxonomy" id="29172"/>
    <lineage>
        <taxon>Eukaryota</taxon>
        <taxon>Metazoa</taxon>
        <taxon>Ecdysozoa</taxon>
        <taxon>Nematoda</taxon>
        <taxon>Chromadorea</taxon>
        <taxon>Rhabditida</taxon>
        <taxon>Rhabditina</taxon>
        <taxon>Rhabditomorpha</taxon>
        <taxon>Strongyloidea</taxon>
        <taxon>Metastrongylidae</taxon>
        <taxon>Dictyocaulus</taxon>
    </lineage>
</organism>
<dbReference type="PANTHER" id="PTHR35015:SF4">
    <property type="entry name" value="PROTEIN CBR-OSM-7"/>
    <property type="match status" value="1"/>
</dbReference>
<dbReference type="GO" id="GO:0005615">
    <property type="term" value="C:extracellular space"/>
    <property type="evidence" value="ECO:0007669"/>
    <property type="project" value="TreeGrafter"/>
</dbReference>
<protein>
    <submittedName>
        <fullName evidence="1">Uncharacterized protein</fullName>
    </submittedName>
</protein>
<reference evidence="2" key="2">
    <citation type="journal article" date="2016" name="Sci. Rep.">
        <title>Dictyocaulus viviparus genome, variome and transcriptome elucidate lungworm biology and support future intervention.</title>
        <authorList>
            <person name="McNulty S.N."/>
            <person name="Strube C."/>
            <person name="Rosa B.A."/>
            <person name="Martin J.C."/>
            <person name="Tyagi R."/>
            <person name="Choi Y.J."/>
            <person name="Wang Q."/>
            <person name="Hallsworth Pepin K."/>
            <person name="Zhang X."/>
            <person name="Ozersky P."/>
            <person name="Wilson R.K."/>
            <person name="Sternberg P.W."/>
            <person name="Gasser R.B."/>
            <person name="Mitreva M."/>
        </authorList>
    </citation>
    <scope>NUCLEOTIDE SEQUENCE [LARGE SCALE GENOMIC DNA]</scope>
    <source>
        <strain evidence="2">HannoverDv2000</strain>
    </source>
</reference>
<dbReference type="OrthoDB" id="5816579at2759"/>
<evidence type="ECO:0000313" key="2">
    <source>
        <dbReference type="Proteomes" id="UP000053766"/>
    </source>
</evidence>
<name>A0A0D8Y246_DICVI</name>
<dbReference type="Proteomes" id="UP000053766">
    <property type="component" value="Unassembled WGS sequence"/>
</dbReference>
<evidence type="ECO:0000313" key="1">
    <source>
        <dbReference type="EMBL" id="KJH50755.1"/>
    </source>
</evidence>